<evidence type="ECO:0000256" key="2">
    <source>
        <dbReference type="ARBA" id="ARBA00023002"/>
    </source>
</evidence>
<evidence type="ECO:0000259" key="5">
    <source>
        <dbReference type="Pfam" id="PF01323"/>
    </source>
</evidence>
<keyword evidence="3" id="KW-1015">Disulfide bond</keyword>
<dbReference type="AlphaFoldDB" id="A0A1M7YL52"/>
<keyword evidence="7" id="KW-1185">Reference proteome</keyword>
<dbReference type="Proteomes" id="UP000184603">
    <property type="component" value="Unassembled WGS sequence"/>
</dbReference>
<dbReference type="PANTHER" id="PTHR13887:SF14">
    <property type="entry name" value="DISULFIDE BOND FORMATION PROTEIN D"/>
    <property type="match status" value="1"/>
</dbReference>
<sequence>MFEQNKENIKVVFKNMPLSFHKMADPAHRAAMAADMQGKFWEYHDRLFKATTLSPELLDKTAKDIGLDMTKFQQDRSSMIVEQRIRKDMVDAQNAGVTGTPTIFINGRKLNERSMQGFQMLIDEELAKAQK</sequence>
<gene>
    <name evidence="6" type="ORF">SAMN02745220_05070</name>
</gene>
<dbReference type="OrthoDB" id="9784686at2"/>
<organism evidence="6 7">
    <name type="scientific">Desulfopila aestuarii DSM 18488</name>
    <dbReference type="NCBI Taxonomy" id="1121416"/>
    <lineage>
        <taxon>Bacteria</taxon>
        <taxon>Pseudomonadati</taxon>
        <taxon>Thermodesulfobacteriota</taxon>
        <taxon>Desulfobulbia</taxon>
        <taxon>Desulfobulbales</taxon>
        <taxon>Desulfocapsaceae</taxon>
        <taxon>Desulfopila</taxon>
    </lineage>
</organism>
<dbReference type="STRING" id="1121416.SAMN02745220_05070"/>
<proteinExistence type="predicted"/>
<feature type="domain" description="DSBA-like thioredoxin" evidence="5">
    <location>
        <begin position="15"/>
        <end position="111"/>
    </location>
</feature>
<reference evidence="6 7" key="1">
    <citation type="submission" date="2016-12" db="EMBL/GenBank/DDBJ databases">
        <authorList>
            <person name="Song W.-J."/>
            <person name="Kurnit D.M."/>
        </authorList>
    </citation>
    <scope>NUCLEOTIDE SEQUENCE [LARGE SCALE GENOMIC DNA]</scope>
    <source>
        <strain evidence="6 7">DSM 18488</strain>
    </source>
</reference>
<dbReference type="EMBL" id="FRFE01000052">
    <property type="protein sequence ID" value="SHO53337.1"/>
    <property type="molecule type" value="Genomic_DNA"/>
</dbReference>
<protein>
    <submittedName>
        <fullName evidence="6">Thioredoxin</fullName>
    </submittedName>
</protein>
<name>A0A1M7YL52_9BACT</name>
<dbReference type="GO" id="GO:0016491">
    <property type="term" value="F:oxidoreductase activity"/>
    <property type="evidence" value="ECO:0007669"/>
    <property type="project" value="UniProtKB-KW"/>
</dbReference>
<evidence type="ECO:0000256" key="1">
    <source>
        <dbReference type="ARBA" id="ARBA00022729"/>
    </source>
</evidence>
<dbReference type="InterPro" id="IPR001853">
    <property type="entry name" value="DSBA-like_thioredoxin_dom"/>
</dbReference>
<accession>A0A1M7YL52</accession>
<evidence type="ECO:0000313" key="6">
    <source>
        <dbReference type="EMBL" id="SHO53337.1"/>
    </source>
</evidence>
<dbReference type="Gene3D" id="3.40.30.10">
    <property type="entry name" value="Glutaredoxin"/>
    <property type="match status" value="1"/>
</dbReference>
<evidence type="ECO:0000256" key="4">
    <source>
        <dbReference type="ARBA" id="ARBA00023284"/>
    </source>
</evidence>
<keyword evidence="4" id="KW-0676">Redox-active center</keyword>
<dbReference type="PANTHER" id="PTHR13887">
    <property type="entry name" value="GLUTATHIONE S-TRANSFERASE KAPPA"/>
    <property type="match status" value="1"/>
</dbReference>
<evidence type="ECO:0000313" key="7">
    <source>
        <dbReference type="Proteomes" id="UP000184603"/>
    </source>
</evidence>
<dbReference type="Pfam" id="PF01323">
    <property type="entry name" value="DSBA"/>
    <property type="match status" value="1"/>
</dbReference>
<keyword evidence="1" id="KW-0732">Signal</keyword>
<dbReference type="InterPro" id="IPR036249">
    <property type="entry name" value="Thioredoxin-like_sf"/>
</dbReference>
<dbReference type="SUPFAM" id="SSF52833">
    <property type="entry name" value="Thioredoxin-like"/>
    <property type="match status" value="1"/>
</dbReference>
<evidence type="ECO:0000256" key="3">
    <source>
        <dbReference type="ARBA" id="ARBA00023157"/>
    </source>
</evidence>
<keyword evidence="2" id="KW-0560">Oxidoreductase</keyword>